<evidence type="ECO:0000313" key="3">
    <source>
        <dbReference type="Proteomes" id="UP000216020"/>
    </source>
</evidence>
<feature type="region of interest" description="Disordered" evidence="1">
    <location>
        <begin position="29"/>
        <end position="59"/>
    </location>
</feature>
<evidence type="ECO:0000313" key="2">
    <source>
        <dbReference type="EMBL" id="OZI37648.1"/>
    </source>
</evidence>
<sequence length="359" mass="38221">MPSISTSNLAHSPVSPALALLHDQVDNANDAPFRLRPNPAQRAGDAKAATESRSPAGVRSLAEISRAAAGLDAPRCARAGDRTSPDVLSSSARADLRLATAAIANLGEEAASAPDAMPAVLQSVSPLDALGALDFATQTVRLSELDAEDRRILDAKIAELRRLSAVYDACPTGLSGLPPAERRQHAITQHVNQLCLLFRDYTAREARRQIYGRLDDNPFLQQRESWGELHRTMLPRNQAVLRDALDEAAALRRLFPSDDIDEDGNAHSAGSHADGNHAESLACGRPAPELEHAVVRAVATHDATALRMMGWAVDACAPAPASADTDAVEADPATRTAAVPVLAAFRRHIQARLEDIGRA</sequence>
<protein>
    <submittedName>
        <fullName evidence="2">Uncharacterized protein</fullName>
    </submittedName>
</protein>
<feature type="region of interest" description="Disordered" evidence="1">
    <location>
        <begin position="259"/>
        <end position="282"/>
    </location>
</feature>
<accession>A0A261SJN4</accession>
<gene>
    <name evidence="2" type="ORF">CAL29_04435</name>
</gene>
<keyword evidence="3" id="KW-1185">Reference proteome</keyword>
<dbReference type="AlphaFoldDB" id="A0A261SJN4"/>
<dbReference type="EMBL" id="NEVM01000001">
    <property type="protein sequence ID" value="OZI37648.1"/>
    <property type="molecule type" value="Genomic_DNA"/>
</dbReference>
<dbReference type="RefSeq" id="WP_094851750.1">
    <property type="nucleotide sequence ID" value="NZ_NEVM01000001.1"/>
</dbReference>
<proteinExistence type="predicted"/>
<name>A0A261SJN4_9BORD</name>
<reference evidence="3" key="1">
    <citation type="submission" date="2017-05" db="EMBL/GenBank/DDBJ databases">
        <title>Complete and WGS of Bordetella genogroups.</title>
        <authorList>
            <person name="Spilker T."/>
            <person name="Lipuma J."/>
        </authorList>
    </citation>
    <scope>NUCLEOTIDE SEQUENCE [LARGE SCALE GENOMIC DNA]</scope>
    <source>
        <strain evidence="3">AU16122</strain>
    </source>
</reference>
<dbReference type="Proteomes" id="UP000216020">
    <property type="component" value="Unassembled WGS sequence"/>
</dbReference>
<organism evidence="2 3">
    <name type="scientific">Bordetella genomosp. 10</name>
    <dbReference type="NCBI Taxonomy" id="1416804"/>
    <lineage>
        <taxon>Bacteria</taxon>
        <taxon>Pseudomonadati</taxon>
        <taxon>Pseudomonadota</taxon>
        <taxon>Betaproteobacteria</taxon>
        <taxon>Burkholderiales</taxon>
        <taxon>Alcaligenaceae</taxon>
        <taxon>Bordetella</taxon>
    </lineage>
</organism>
<comment type="caution">
    <text evidence="2">The sequence shown here is derived from an EMBL/GenBank/DDBJ whole genome shotgun (WGS) entry which is preliminary data.</text>
</comment>
<evidence type="ECO:0000256" key="1">
    <source>
        <dbReference type="SAM" id="MobiDB-lite"/>
    </source>
</evidence>